<comment type="caution">
    <text evidence="1">The sequence shown here is derived from an EMBL/GenBank/DDBJ whole genome shotgun (WGS) entry which is preliminary data.</text>
</comment>
<dbReference type="InterPro" id="IPR029787">
    <property type="entry name" value="Nucleotide_cyclase"/>
</dbReference>
<proteinExistence type="predicted"/>
<evidence type="ECO:0000313" key="1">
    <source>
        <dbReference type="EMBL" id="MBF4695419.1"/>
    </source>
</evidence>
<sequence length="272" mass="32075">MSSEPNSFSKYLVIFVDILGSKNRNDFQKTYQINKIFHEELEKNRKNDMSHTVYFRRIYTFSDCAYIFYGFKDEETISEERKKVDQLFKVALCNCEPIFLRFIKEKILFRGGVSYGDAYVDSCRSMFFGDAVNKAYKLESEIAIHPRILIDDTIATAVLENITLVKYKIAAQNPEYIPYFGAGMIPKMPETGDGIIEKDIDGKYIFNYLHFPENNMLVQDYYSSCEEFIKELIDYCSEQIDENTQYKIIDKYYYLQRFSQAKLDNLLSQYEI</sequence>
<dbReference type="RefSeq" id="WP_194703652.1">
    <property type="nucleotide sequence ID" value="NZ_JADKNH010000015.1"/>
</dbReference>
<gene>
    <name evidence="1" type="ORF">ISU02_20175</name>
</gene>
<keyword evidence="2" id="KW-1185">Reference proteome</keyword>
<accession>A0ABS0A0L2</accession>
<reference evidence="1 2" key="1">
    <citation type="submission" date="2020-11" db="EMBL/GenBank/DDBJ databases">
        <title>Fusibacter basophilias sp. nov.</title>
        <authorList>
            <person name="Qiu D."/>
        </authorList>
    </citation>
    <scope>NUCLEOTIDE SEQUENCE [LARGE SCALE GENOMIC DNA]</scope>
    <source>
        <strain evidence="1 2">Q10-2</strain>
    </source>
</reference>
<dbReference type="Proteomes" id="UP000614200">
    <property type="component" value="Unassembled WGS sequence"/>
</dbReference>
<evidence type="ECO:0008006" key="3">
    <source>
        <dbReference type="Google" id="ProtNLM"/>
    </source>
</evidence>
<dbReference type="EMBL" id="JADKNH010000015">
    <property type="protein sequence ID" value="MBF4695419.1"/>
    <property type="molecule type" value="Genomic_DNA"/>
</dbReference>
<dbReference type="SUPFAM" id="SSF55073">
    <property type="entry name" value="Nucleotide cyclase"/>
    <property type="match status" value="1"/>
</dbReference>
<organism evidence="1 2">
    <name type="scientific">Fusibacter ferrireducens</name>
    <dbReference type="NCBI Taxonomy" id="2785058"/>
    <lineage>
        <taxon>Bacteria</taxon>
        <taxon>Bacillati</taxon>
        <taxon>Bacillota</taxon>
        <taxon>Clostridia</taxon>
        <taxon>Eubacteriales</taxon>
        <taxon>Eubacteriales Family XII. Incertae Sedis</taxon>
        <taxon>Fusibacter</taxon>
    </lineage>
</organism>
<evidence type="ECO:0000313" key="2">
    <source>
        <dbReference type="Proteomes" id="UP000614200"/>
    </source>
</evidence>
<protein>
    <recommendedName>
        <fullName evidence="3">Guanylate cyclase domain-containing protein</fullName>
    </recommendedName>
</protein>
<name>A0ABS0A0L2_9FIRM</name>